<evidence type="ECO:0000256" key="1">
    <source>
        <dbReference type="SAM" id="MobiDB-lite"/>
    </source>
</evidence>
<dbReference type="HOGENOM" id="CLU_063096_0_0_1"/>
<feature type="transmembrane region" description="Helical" evidence="2">
    <location>
        <begin position="29"/>
        <end position="47"/>
    </location>
</feature>
<evidence type="ECO:0000313" key="4">
    <source>
        <dbReference type="Proteomes" id="UP000053989"/>
    </source>
</evidence>
<reference evidence="3 4" key="1">
    <citation type="submission" date="2014-04" db="EMBL/GenBank/DDBJ databases">
        <authorList>
            <consortium name="DOE Joint Genome Institute"/>
            <person name="Kuo A."/>
            <person name="Kohler A."/>
            <person name="Nagy L.G."/>
            <person name="Floudas D."/>
            <person name="Copeland A."/>
            <person name="Barry K.W."/>
            <person name="Cichocki N."/>
            <person name="Veneault-Fourrey C."/>
            <person name="LaButti K."/>
            <person name="Lindquist E.A."/>
            <person name="Lipzen A."/>
            <person name="Lundell T."/>
            <person name="Morin E."/>
            <person name="Murat C."/>
            <person name="Sun H."/>
            <person name="Tunlid A."/>
            <person name="Henrissat B."/>
            <person name="Grigoriev I.V."/>
            <person name="Hibbett D.S."/>
            <person name="Martin F."/>
            <person name="Nordberg H.P."/>
            <person name="Cantor M.N."/>
            <person name="Hua S.X."/>
        </authorList>
    </citation>
    <scope>NUCLEOTIDE SEQUENCE [LARGE SCALE GENOMIC DNA]</scope>
    <source>
        <strain evidence="3 4">Foug A</strain>
    </source>
</reference>
<dbReference type="OrthoDB" id="3352285at2759"/>
<reference evidence="4" key="2">
    <citation type="submission" date="2015-01" db="EMBL/GenBank/DDBJ databases">
        <title>Evolutionary Origins and Diversification of the Mycorrhizal Mutualists.</title>
        <authorList>
            <consortium name="DOE Joint Genome Institute"/>
            <consortium name="Mycorrhizal Genomics Consortium"/>
            <person name="Kohler A."/>
            <person name="Kuo A."/>
            <person name="Nagy L.G."/>
            <person name="Floudas D."/>
            <person name="Copeland A."/>
            <person name="Barry K.W."/>
            <person name="Cichocki N."/>
            <person name="Veneault-Fourrey C."/>
            <person name="LaButti K."/>
            <person name="Lindquist E.A."/>
            <person name="Lipzen A."/>
            <person name="Lundell T."/>
            <person name="Morin E."/>
            <person name="Murat C."/>
            <person name="Riley R."/>
            <person name="Ohm R."/>
            <person name="Sun H."/>
            <person name="Tunlid A."/>
            <person name="Henrissat B."/>
            <person name="Grigoriev I.V."/>
            <person name="Hibbett D.S."/>
            <person name="Martin F."/>
        </authorList>
    </citation>
    <scope>NUCLEOTIDE SEQUENCE [LARGE SCALE GENOMIC DNA]</scope>
    <source>
        <strain evidence="4">Foug A</strain>
    </source>
</reference>
<evidence type="ECO:0000256" key="2">
    <source>
        <dbReference type="SAM" id="Phobius"/>
    </source>
</evidence>
<organism evidence="3 4">
    <name type="scientific">Scleroderma citrinum Foug A</name>
    <dbReference type="NCBI Taxonomy" id="1036808"/>
    <lineage>
        <taxon>Eukaryota</taxon>
        <taxon>Fungi</taxon>
        <taxon>Dikarya</taxon>
        <taxon>Basidiomycota</taxon>
        <taxon>Agaricomycotina</taxon>
        <taxon>Agaricomycetes</taxon>
        <taxon>Agaricomycetidae</taxon>
        <taxon>Boletales</taxon>
        <taxon>Sclerodermatineae</taxon>
        <taxon>Sclerodermataceae</taxon>
        <taxon>Scleroderma</taxon>
    </lineage>
</organism>
<protein>
    <submittedName>
        <fullName evidence="3">Uncharacterized protein</fullName>
    </submittedName>
</protein>
<keyword evidence="2" id="KW-0812">Transmembrane</keyword>
<feature type="compositionally biased region" description="Polar residues" evidence="1">
    <location>
        <begin position="204"/>
        <end position="219"/>
    </location>
</feature>
<name>A0A0C2YXG8_9AGAM</name>
<feature type="compositionally biased region" description="Basic and acidic residues" evidence="1">
    <location>
        <begin position="262"/>
        <end position="275"/>
    </location>
</feature>
<feature type="transmembrane region" description="Helical" evidence="2">
    <location>
        <begin position="67"/>
        <end position="86"/>
    </location>
</feature>
<proteinExistence type="predicted"/>
<accession>A0A0C2YXG8</accession>
<dbReference type="AlphaFoldDB" id="A0A0C2YXG8"/>
<feature type="region of interest" description="Disordered" evidence="1">
    <location>
        <begin position="230"/>
        <end position="297"/>
    </location>
</feature>
<feature type="transmembrane region" description="Helical" evidence="2">
    <location>
        <begin position="98"/>
        <end position="119"/>
    </location>
</feature>
<keyword evidence="2" id="KW-0472">Membrane</keyword>
<feature type="compositionally biased region" description="Pro residues" evidence="1">
    <location>
        <begin position="235"/>
        <end position="244"/>
    </location>
</feature>
<gene>
    <name evidence="3" type="ORF">SCLCIDRAFT_387748</name>
</gene>
<dbReference type="EMBL" id="KN822158">
    <property type="protein sequence ID" value="KIM54293.1"/>
    <property type="molecule type" value="Genomic_DNA"/>
</dbReference>
<feature type="region of interest" description="Disordered" evidence="1">
    <location>
        <begin position="204"/>
        <end position="223"/>
    </location>
</feature>
<feature type="compositionally biased region" description="Basic and acidic residues" evidence="1">
    <location>
        <begin position="287"/>
        <end position="297"/>
    </location>
</feature>
<dbReference type="Proteomes" id="UP000053989">
    <property type="component" value="Unassembled WGS sequence"/>
</dbReference>
<sequence length="297" mass="32725">MVSRQGPPTSAPPAYSYVTRIYRRSLRPVVLATAVLGALWCLMLASAGVGELIDDKNDNFPKLTPLAIVQTVLYLVALLFQVFGIVAAAMQRVKYIRLYTYLCALTVLLATGVGLMRVVTHFTFKNDLIAECEVIVQGNSSDTLFGFWGPNSSSNLTATEASSYCNNLWNSNSWSEILITLMVIFLGLLFTSVAFAYYRQSIDPTSPVNSSRTPSNQVRLNEFPSYNAPYDAPAYAPPPGPPPFDTDGKPPQYQYGDYTSFGHDKDKDGKEDPFGDHGVAPPMPTHWAEERDVTSRV</sequence>
<keyword evidence="4" id="KW-1185">Reference proteome</keyword>
<feature type="transmembrane region" description="Helical" evidence="2">
    <location>
        <begin position="177"/>
        <end position="198"/>
    </location>
</feature>
<keyword evidence="2" id="KW-1133">Transmembrane helix</keyword>
<evidence type="ECO:0000313" key="3">
    <source>
        <dbReference type="EMBL" id="KIM54293.1"/>
    </source>
</evidence>
<dbReference type="InParanoid" id="A0A0C2YXG8"/>